<dbReference type="SUPFAM" id="SSF46689">
    <property type="entry name" value="Homeodomain-like"/>
    <property type="match status" value="1"/>
</dbReference>
<dbReference type="PANTHER" id="PTHR46993:SF6">
    <property type="entry name" value="MYB TRANSCRIPTION FACTOR"/>
    <property type="match status" value="1"/>
</dbReference>
<keyword evidence="2" id="KW-0539">Nucleus</keyword>
<evidence type="ECO:0000313" key="7">
    <source>
        <dbReference type="Proteomes" id="UP000008311"/>
    </source>
</evidence>
<dbReference type="PANTHER" id="PTHR46993">
    <property type="entry name" value="MYB TRANSCRIPTION FACTOR"/>
    <property type="match status" value="1"/>
</dbReference>
<dbReference type="OMA" id="NTTAHTY"/>
<feature type="region of interest" description="Disordered" evidence="3">
    <location>
        <begin position="430"/>
        <end position="456"/>
    </location>
</feature>
<dbReference type="InParanoid" id="B9RZZ5"/>
<feature type="compositionally biased region" description="Basic and acidic residues" evidence="3">
    <location>
        <begin position="430"/>
        <end position="443"/>
    </location>
</feature>
<evidence type="ECO:0000259" key="4">
    <source>
        <dbReference type="PROSITE" id="PS50090"/>
    </source>
</evidence>
<proteinExistence type="predicted"/>
<dbReference type="PROSITE" id="PS51294">
    <property type="entry name" value="HTH_MYB"/>
    <property type="match status" value="1"/>
</dbReference>
<reference evidence="7" key="1">
    <citation type="journal article" date="2010" name="Nat. Biotechnol.">
        <title>Draft genome sequence of the oilseed species Ricinus communis.</title>
        <authorList>
            <person name="Chan A.P."/>
            <person name="Crabtree J."/>
            <person name="Zhao Q."/>
            <person name="Lorenzi H."/>
            <person name="Orvis J."/>
            <person name="Puiu D."/>
            <person name="Melake-Berhan A."/>
            <person name="Jones K.M."/>
            <person name="Redman J."/>
            <person name="Chen G."/>
            <person name="Cahoon E.B."/>
            <person name="Gedil M."/>
            <person name="Stanke M."/>
            <person name="Haas B.J."/>
            <person name="Wortman J.R."/>
            <person name="Fraser-Liggett C.M."/>
            <person name="Ravel J."/>
            <person name="Rabinowicz P.D."/>
        </authorList>
    </citation>
    <scope>NUCLEOTIDE SEQUENCE [LARGE SCALE GENOMIC DNA]</scope>
    <source>
        <strain evidence="7">cv. Hale</strain>
    </source>
</reference>
<name>B9RZZ5_RICCO</name>
<dbReference type="KEGG" id="rcu:8261339"/>
<dbReference type="Gene3D" id="1.10.10.60">
    <property type="entry name" value="Homeodomain-like"/>
    <property type="match status" value="1"/>
</dbReference>
<feature type="region of interest" description="Disordered" evidence="3">
    <location>
        <begin position="224"/>
        <end position="270"/>
    </location>
</feature>
<accession>B9RZZ5</accession>
<dbReference type="GO" id="GO:0005634">
    <property type="term" value="C:nucleus"/>
    <property type="evidence" value="ECO:0007669"/>
    <property type="project" value="UniProtKB-SubCell"/>
</dbReference>
<comment type="subcellular location">
    <subcellularLocation>
        <location evidence="1">Nucleus</location>
    </subcellularLocation>
</comment>
<dbReference type="EMBL" id="EQ973835">
    <property type="protein sequence ID" value="EEF43178.1"/>
    <property type="molecule type" value="Genomic_DNA"/>
</dbReference>
<organism evidence="6 7">
    <name type="scientific">Ricinus communis</name>
    <name type="common">Castor bean</name>
    <dbReference type="NCBI Taxonomy" id="3988"/>
    <lineage>
        <taxon>Eukaryota</taxon>
        <taxon>Viridiplantae</taxon>
        <taxon>Streptophyta</taxon>
        <taxon>Embryophyta</taxon>
        <taxon>Tracheophyta</taxon>
        <taxon>Spermatophyta</taxon>
        <taxon>Magnoliopsida</taxon>
        <taxon>eudicotyledons</taxon>
        <taxon>Gunneridae</taxon>
        <taxon>Pentapetalae</taxon>
        <taxon>rosids</taxon>
        <taxon>fabids</taxon>
        <taxon>Malpighiales</taxon>
        <taxon>Euphorbiaceae</taxon>
        <taxon>Acalyphoideae</taxon>
        <taxon>Acalypheae</taxon>
        <taxon>Ricinus</taxon>
    </lineage>
</organism>
<dbReference type="FunCoup" id="B9RZZ5">
    <property type="interactions" value="1075"/>
</dbReference>
<keyword evidence="7" id="KW-1185">Reference proteome</keyword>
<feature type="domain" description="Myb-like" evidence="4">
    <location>
        <begin position="581"/>
        <end position="636"/>
    </location>
</feature>
<dbReference type="PROSITE" id="PS50090">
    <property type="entry name" value="MYB_LIKE"/>
    <property type="match status" value="1"/>
</dbReference>
<feature type="compositionally biased region" description="Basic and acidic residues" evidence="3">
    <location>
        <begin position="226"/>
        <end position="270"/>
    </location>
</feature>
<dbReference type="SMART" id="SM00717">
    <property type="entry name" value="SANT"/>
    <property type="match status" value="1"/>
</dbReference>
<dbReference type="Proteomes" id="UP000008311">
    <property type="component" value="Unassembled WGS sequence"/>
</dbReference>
<dbReference type="OrthoDB" id="608866at2759"/>
<dbReference type="InterPro" id="IPR009057">
    <property type="entry name" value="Homeodomain-like_sf"/>
</dbReference>
<evidence type="ECO:0000256" key="3">
    <source>
        <dbReference type="SAM" id="MobiDB-lite"/>
    </source>
</evidence>
<evidence type="ECO:0000259" key="5">
    <source>
        <dbReference type="PROSITE" id="PS51294"/>
    </source>
</evidence>
<feature type="compositionally biased region" description="Polar residues" evidence="3">
    <location>
        <begin position="445"/>
        <end position="456"/>
    </location>
</feature>
<dbReference type="InterPro" id="IPR017930">
    <property type="entry name" value="Myb_dom"/>
</dbReference>
<evidence type="ECO:0000256" key="2">
    <source>
        <dbReference type="ARBA" id="ARBA00023242"/>
    </source>
</evidence>
<gene>
    <name evidence="6" type="ORF">RCOM_1003440</name>
</gene>
<sequence>MKKLDTDITSWIMELLVRKELHEPLVKKFLTNPHLPLDNDNLRLKKTLLLRSIDSQISDGSVSETILDSLEAIEELDRENHIIITDSMKAAYCAVAVECTVKYLWGNQHKSRSQGKYVEAVKRIWRDRIQNLEMAKKSDLVTDELRKSRQKMEAVLLDSHRYKSLKELNTRNVALLLTGDYIHEAMALMGPSFLELVARTEREAKEKEVRVQKENKENEFMAEGEMAQREKEEMEVGAERENKEKELRAEMAKEKDLRAERKKKDNEVREGMTAMEERHKELMEASTEIREKEKEGCSAQVVDCSSDAVPEFDADGLAGQEIPALANSSSTLSIADKLEIQRKMALQKHKHIAVRRRNKGQARITDSDELDLEVASSKFDTLSTPEVKRTQEMLNSSFSELQAAVDDPLPNALHVADTVIAEIERKNPTKEALVETQKGKDVDASNPSTNAVTTEMSSRNVIDVDACNPSTNAVTTEMASQNVIDVDASNLSANAVTTEMASRMTSNEPLVENLKLKDIHRHEKDATKPSLMDRNNTAHTYEWNDSIDDSSEGRINRSIRLDSPKRKDVSPLRKYEIQHFAKRRIKRRWSVEEEDALREGVQKYGRGNWKVILSSKRDIFVGRTEVDLKDKWRNMMR</sequence>
<feature type="domain" description="HTH myb-type" evidence="5">
    <location>
        <begin position="581"/>
        <end position="637"/>
    </location>
</feature>
<dbReference type="InterPro" id="IPR001005">
    <property type="entry name" value="SANT/Myb"/>
</dbReference>
<dbReference type="eggNOG" id="ENOG502QSW7">
    <property type="taxonomic scope" value="Eukaryota"/>
</dbReference>
<evidence type="ECO:0000256" key="1">
    <source>
        <dbReference type="ARBA" id="ARBA00004123"/>
    </source>
</evidence>
<protein>
    <submittedName>
        <fullName evidence="6">Telomeric repeat binding protein, putative</fullName>
    </submittedName>
</protein>
<dbReference type="CDD" id="cd11660">
    <property type="entry name" value="SANT_TRF"/>
    <property type="match status" value="1"/>
</dbReference>
<dbReference type="AlphaFoldDB" id="B9RZZ5"/>
<evidence type="ECO:0000313" key="6">
    <source>
        <dbReference type="EMBL" id="EEF43178.1"/>
    </source>
</evidence>
<dbReference type="Pfam" id="PF00249">
    <property type="entry name" value="Myb_DNA-binding"/>
    <property type="match status" value="1"/>
</dbReference>